<name>A0ABU9GN83_9GAMM</name>
<evidence type="ECO:0000256" key="6">
    <source>
        <dbReference type="ARBA" id="ARBA00038095"/>
    </source>
</evidence>
<keyword evidence="4" id="KW-0443">Lipid metabolism</keyword>
<evidence type="ECO:0000256" key="3">
    <source>
        <dbReference type="ARBA" id="ARBA00022679"/>
    </source>
</evidence>
<dbReference type="EMBL" id="JBAKAZ010000009">
    <property type="protein sequence ID" value="MEL0628756.1"/>
    <property type="molecule type" value="Genomic_DNA"/>
</dbReference>
<sequence length="582" mass="67015">MFSHQQVFKKYFPQIAEDTLRHKLLNSICKKLLHEAEFVQFSERYPNLRGFDLIEKILDHFDFSFATIDKQIERIPVSGRVVIVSNHPIGTLDGLALLHLVKKLRSDVKVVANQLLMEVNALHDVLLPVNNLSGNTAKQDLLNIHQFLSNEGALIIFPAGEVSRFTPTGIKDCPWQKGFLKIAFRAKAPILPVHIKARNSWTFYASSFFYKPLASLLLVQEMFKHNEKSIQVHIGKLIPFESYGRNKLSTKVKVNLLQKEVYRIPKKQESYFKTELVIAHPVPRVELKHAVEKCELLGTTSDGKHIYLLDKPDHGVILRELGRCRELTFRAVGEGTGEKRDLDKYDFDYMHLLLWDKEQLELVGAYRFADTSKLVSEKGFDGIYSSELFDYSAQMTPLFKQGIELGRSFVQPRYWGKRSLDYLWQGIGAYLARHPEVRYLFGPVSLSASLPKRAHAYLVYFYQLYFPAQGDYAAAKNQYSLSDELDTELLTYFSGDNYAKDFTKLKTMMQNMGVSVPTMYKQYTELCRDGGVQFIDFNIDPDFNHCIDGLVVVDLCHVKAKKQARYIDIHLAEEQQHQVKVY</sequence>
<dbReference type="InterPro" id="IPR016181">
    <property type="entry name" value="Acyl_CoA_acyltransferase"/>
</dbReference>
<accession>A0ABU9GN83</accession>
<comment type="catalytic activity">
    <reaction evidence="10">
        <text>a (3R)-hydroxyacyl-[ACP] + L-ornithine = a lyso-ornithine lipid + holo-[ACP] + H(+)</text>
        <dbReference type="Rhea" id="RHEA:20633"/>
        <dbReference type="Rhea" id="RHEA-COMP:9685"/>
        <dbReference type="Rhea" id="RHEA-COMP:9945"/>
        <dbReference type="ChEBI" id="CHEBI:15378"/>
        <dbReference type="ChEBI" id="CHEBI:46911"/>
        <dbReference type="ChEBI" id="CHEBI:64479"/>
        <dbReference type="ChEBI" id="CHEBI:78827"/>
        <dbReference type="ChEBI" id="CHEBI:138482"/>
        <dbReference type="EC" id="2.3.2.30"/>
    </reaction>
    <physiologicalReaction direction="left-to-right" evidence="10">
        <dbReference type="Rhea" id="RHEA:20634"/>
    </physiologicalReaction>
</comment>
<comment type="pathway">
    <text evidence="1">Lipid metabolism.</text>
</comment>
<protein>
    <recommendedName>
        <fullName evidence="8">L-ornithine N(alpha)-acyltransferase</fullName>
        <ecNumber evidence="7">2.3.2.30</ecNumber>
    </recommendedName>
</protein>
<keyword evidence="5 12" id="KW-0012">Acyltransferase</keyword>
<comment type="caution">
    <text evidence="12">The sequence shown here is derived from an EMBL/GenBank/DDBJ whole genome shotgun (WGS) entry which is preliminary data.</text>
</comment>
<evidence type="ECO:0000256" key="4">
    <source>
        <dbReference type="ARBA" id="ARBA00023098"/>
    </source>
</evidence>
<dbReference type="PANTHER" id="PTHR37323:SF1">
    <property type="entry name" value="L-ORNITHINE N(ALPHA)-ACYLTRANSFERASE"/>
    <property type="match status" value="1"/>
</dbReference>
<dbReference type="CDD" id="cd07986">
    <property type="entry name" value="LPLAT_ACT14924-like"/>
    <property type="match status" value="1"/>
</dbReference>
<evidence type="ECO:0000256" key="8">
    <source>
        <dbReference type="ARBA" id="ARBA00039866"/>
    </source>
</evidence>
<keyword evidence="2" id="KW-0444">Lipid biosynthesis</keyword>
<dbReference type="Proteomes" id="UP001369082">
    <property type="component" value="Unassembled WGS sequence"/>
</dbReference>
<evidence type="ECO:0000256" key="5">
    <source>
        <dbReference type="ARBA" id="ARBA00023315"/>
    </source>
</evidence>
<evidence type="ECO:0000256" key="7">
    <source>
        <dbReference type="ARBA" id="ARBA00039058"/>
    </source>
</evidence>
<dbReference type="SUPFAM" id="SSF69593">
    <property type="entry name" value="Glycerol-3-phosphate (1)-acyltransferase"/>
    <property type="match status" value="1"/>
</dbReference>
<dbReference type="Pfam" id="PF19576">
    <property type="entry name" value="Acyltransf_2"/>
    <property type="match status" value="1"/>
</dbReference>
<organism evidence="12 13">
    <name type="scientific">Psychromonas aquatilis</name>
    <dbReference type="NCBI Taxonomy" id="2005072"/>
    <lineage>
        <taxon>Bacteria</taxon>
        <taxon>Pseudomonadati</taxon>
        <taxon>Pseudomonadota</taxon>
        <taxon>Gammaproteobacteria</taxon>
        <taxon>Alteromonadales</taxon>
        <taxon>Psychromonadaceae</taxon>
        <taxon>Psychromonas</taxon>
    </lineage>
</organism>
<feature type="domain" description="Phospholipid/glycerol acyltransferase" evidence="11">
    <location>
        <begin position="81"/>
        <end position="198"/>
    </location>
</feature>
<evidence type="ECO:0000256" key="2">
    <source>
        <dbReference type="ARBA" id="ARBA00022516"/>
    </source>
</evidence>
<evidence type="ECO:0000256" key="9">
    <source>
        <dbReference type="ARBA" id="ARBA00045724"/>
    </source>
</evidence>
<evidence type="ECO:0000313" key="12">
    <source>
        <dbReference type="EMBL" id="MEL0628756.1"/>
    </source>
</evidence>
<gene>
    <name evidence="12" type="ORF">V6256_03960</name>
</gene>
<evidence type="ECO:0000259" key="11">
    <source>
        <dbReference type="SMART" id="SM00563"/>
    </source>
</evidence>
<dbReference type="InterPro" id="IPR052351">
    <property type="entry name" value="Ornithine_N-alpha-AT"/>
</dbReference>
<evidence type="ECO:0000256" key="10">
    <source>
        <dbReference type="ARBA" id="ARBA00047785"/>
    </source>
</evidence>
<proteinExistence type="inferred from homology"/>
<dbReference type="RefSeq" id="WP_341596765.1">
    <property type="nucleotide sequence ID" value="NZ_JBAKAZ010000009.1"/>
</dbReference>
<keyword evidence="13" id="KW-1185">Reference proteome</keyword>
<comment type="similarity">
    <text evidence="6">Belongs to the acetyltransferase family. OlsB subfamily.</text>
</comment>
<dbReference type="Pfam" id="PF13444">
    <property type="entry name" value="Acetyltransf_5"/>
    <property type="match status" value="1"/>
</dbReference>
<dbReference type="InterPro" id="IPR002123">
    <property type="entry name" value="Plipid/glycerol_acylTrfase"/>
</dbReference>
<evidence type="ECO:0000256" key="1">
    <source>
        <dbReference type="ARBA" id="ARBA00005189"/>
    </source>
</evidence>
<dbReference type="SUPFAM" id="SSF55729">
    <property type="entry name" value="Acyl-CoA N-acyltransferases (Nat)"/>
    <property type="match status" value="1"/>
</dbReference>
<dbReference type="GO" id="GO:0016746">
    <property type="term" value="F:acyltransferase activity"/>
    <property type="evidence" value="ECO:0007669"/>
    <property type="project" value="UniProtKB-KW"/>
</dbReference>
<dbReference type="EC" id="2.3.2.30" evidence="7"/>
<dbReference type="InterPro" id="IPR045746">
    <property type="entry name" value="ACT14924-like_Acyltransf_dom"/>
</dbReference>
<dbReference type="SMART" id="SM00563">
    <property type="entry name" value="PlsC"/>
    <property type="match status" value="1"/>
</dbReference>
<comment type="function">
    <text evidence="9">Catalyzes the first step in the biosynthesis of ornithine lipids, which are phosphorus-free membrane lipids. Catalyzes the 3-hydroxyacyl-acyl carrier protein-dependent acylation of ornithine to form lyso-ornithine lipid (LOL).</text>
</comment>
<evidence type="ECO:0000313" key="13">
    <source>
        <dbReference type="Proteomes" id="UP001369082"/>
    </source>
</evidence>
<dbReference type="PANTHER" id="PTHR37323">
    <property type="entry name" value="GCN5-RELATED N-ACETYLTRANSFERASE"/>
    <property type="match status" value="1"/>
</dbReference>
<reference evidence="12 13" key="1">
    <citation type="submission" date="2024-02" db="EMBL/GenBank/DDBJ databases">
        <title>Bacteria isolated from the canopy kelp, Nereocystis luetkeana.</title>
        <authorList>
            <person name="Pfister C.A."/>
            <person name="Younker I.T."/>
            <person name="Light S.H."/>
        </authorList>
    </citation>
    <scope>NUCLEOTIDE SEQUENCE [LARGE SCALE GENOMIC DNA]</scope>
    <source>
        <strain evidence="12 13">TI.1.05</strain>
    </source>
</reference>
<keyword evidence="3" id="KW-0808">Transferase</keyword>